<proteinExistence type="predicted"/>
<protein>
    <submittedName>
        <fullName evidence="3">Putative zinc binding domain-containing protein</fullName>
    </submittedName>
</protein>
<dbReference type="Gene3D" id="6.10.250.3100">
    <property type="match status" value="1"/>
</dbReference>
<evidence type="ECO:0000259" key="1">
    <source>
        <dbReference type="Pfam" id="PF08421"/>
    </source>
</evidence>
<dbReference type="Pfam" id="PF08421">
    <property type="entry name" value="Methyltransf_13"/>
    <property type="match status" value="1"/>
</dbReference>
<accession>A0A1C5A4I6</accession>
<dbReference type="Gene3D" id="3.40.50.150">
    <property type="entry name" value="Vaccinia Virus protein VP39"/>
    <property type="match status" value="1"/>
</dbReference>
<feature type="domain" description="C-methyltransferase" evidence="2">
    <location>
        <begin position="248"/>
        <end position="404"/>
    </location>
</feature>
<dbReference type="RefSeq" id="WP_088984828.1">
    <property type="nucleotide sequence ID" value="NZ_LT607413.1"/>
</dbReference>
<reference evidence="4" key="1">
    <citation type="submission" date="2016-06" db="EMBL/GenBank/DDBJ databases">
        <authorList>
            <person name="Varghese N."/>
            <person name="Submissions Spin"/>
        </authorList>
    </citation>
    <scope>NUCLEOTIDE SEQUENCE [LARGE SCALE GENOMIC DNA]</scope>
    <source>
        <strain evidence="4">DSM 43816</strain>
    </source>
</reference>
<dbReference type="EMBL" id="LT607413">
    <property type="protein sequence ID" value="SCF39991.1"/>
    <property type="molecule type" value="Genomic_DNA"/>
</dbReference>
<evidence type="ECO:0000313" key="4">
    <source>
        <dbReference type="Proteomes" id="UP000198253"/>
    </source>
</evidence>
<name>A0A1C5A4I6_MICEC</name>
<evidence type="ECO:0000313" key="3">
    <source>
        <dbReference type="EMBL" id="SCF39991.1"/>
    </source>
</evidence>
<dbReference type="InterPro" id="IPR013630">
    <property type="entry name" value="Methyltransf_Zn-bd_dom_put"/>
</dbReference>
<dbReference type="PANTHER" id="PTHR43861:SF5">
    <property type="entry name" value="BLL5978 PROTEIN"/>
    <property type="match status" value="1"/>
</dbReference>
<dbReference type="PANTHER" id="PTHR43861">
    <property type="entry name" value="TRANS-ACONITATE 2-METHYLTRANSFERASE-RELATED"/>
    <property type="match status" value="1"/>
</dbReference>
<dbReference type="Pfam" id="PF08484">
    <property type="entry name" value="Methyltransf_14"/>
    <property type="match status" value="1"/>
</dbReference>
<dbReference type="InterPro" id="IPR013691">
    <property type="entry name" value="MeTrfase_14"/>
</dbReference>
<dbReference type="OrthoDB" id="9815644at2"/>
<dbReference type="Gene3D" id="6.20.50.110">
    <property type="entry name" value="Methyltransferase, zinc-binding domain"/>
    <property type="match status" value="1"/>
</dbReference>
<dbReference type="InterPro" id="IPR038576">
    <property type="entry name" value="Methyltransf_Zn-bd_dom_put_sf"/>
</dbReference>
<keyword evidence="4" id="KW-1185">Reference proteome</keyword>
<dbReference type="InParanoid" id="A0A1C5A4I6"/>
<dbReference type="InterPro" id="IPR029063">
    <property type="entry name" value="SAM-dependent_MTases_sf"/>
</dbReference>
<dbReference type="Proteomes" id="UP000198253">
    <property type="component" value="Chromosome I"/>
</dbReference>
<evidence type="ECO:0000259" key="2">
    <source>
        <dbReference type="Pfam" id="PF08484"/>
    </source>
</evidence>
<sequence length="416" mass="45609">MTTDIAKKVTTCRVCGASNWQDVISFGAVPLANAYLDEPGPEDAYPLELVSCRECRLLSLTVVVDPQVLYRTYSYVTSESETMTRHMREVARLCGERIGPGGLVVELGSNTGNQLQFFQAAGHPVLGVDPARNLAETAAQRGVPTLAEYFGAEVAGAIAAEHGPASLILGRHVFAHIDDLTDVLAGVKALLTDDGLFAIEVPYAVDLLDQVAFDTVYHEHLSYFLISTLDRLFARHGLRTVDVRRLAVHGGSVLVTAARADSRWETGERVGELIAYEKEQGFHTDARYEQFAARVRTTCQELTDLVRKEVANGRRVAGYGASAKGTTLLNICRLTRAEVQFCTDTTPQKQGRFTPGTHIPILAPADVAEQPDLYLMLAWNYAEEILRREAAYLDAGGGFIIPVPQPVVHTRREARR</sequence>
<dbReference type="SUPFAM" id="SSF53335">
    <property type="entry name" value="S-adenosyl-L-methionine-dependent methyltransferases"/>
    <property type="match status" value="1"/>
</dbReference>
<feature type="domain" description="Methyltransferase putative zinc binding" evidence="1">
    <location>
        <begin position="12"/>
        <end position="70"/>
    </location>
</feature>
<dbReference type="Pfam" id="PF13489">
    <property type="entry name" value="Methyltransf_23"/>
    <property type="match status" value="1"/>
</dbReference>
<dbReference type="AlphaFoldDB" id="A0A1C5A4I6"/>
<dbReference type="Gene3D" id="3.40.50.720">
    <property type="entry name" value="NAD(P)-binding Rossmann-like Domain"/>
    <property type="match status" value="1"/>
</dbReference>
<gene>
    <name evidence="3" type="ORF">GA0070618_6271</name>
</gene>
<organism evidence="3 4">
    <name type="scientific">Micromonospora echinospora</name>
    <name type="common">Micromonospora purpurea</name>
    <dbReference type="NCBI Taxonomy" id="1877"/>
    <lineage>
        <taxon>Bacteria</taxon>
        <taxon>Bacillati</taxon>
        <taxon>Actinomycetota</taxon>
        <taxon>Actinomycetes</taxon>
        <taxon>Micromonosporales</taxon>
        <taxon>Micromonosporaceae</taxon>
        <taxon>Micromonospora</taxon>
    </lineage>
</organism>